<evidence type="ECO:0000256" key="1">
    <source>
        <dbReference type="SAM" id="Coils"/>
    </source>
</evidence>
<evidence type="ECO:0000313" key="3">
    <source>
        <dbReference type="Proteomes" id="UP000006280"/>
    </source>
</evidence>
<gene>
    <name evidence="2" type="ORF">My1_043</name>
</gene>
<dbReference type="EMBL" id="JX195166">
    <property type="protein sequence ID" value="AFQ22202.1"/>
    <property type="molecule type" value="Genomic_DNA"/>
</dbReference>
<evidence type="ECO:0000313" key="2">
    <source>
        <dbReference type="EMBL" id="AFQ22202.1"/>
    </source>
</evidence>
<organism evidence="2 3">
    <name type="scientific">Pectobacterium phage My1</name>
    <dbReference type="NCBI Taxonomy" id="1204539"/>
    <lineage>
        <taxon>Viruses</taxon>
        <taxon>Duplodnaviria</taxon>
        <taxon>Heunggongvirae</taxon>
        <taxon>Uroviricota</taxon>
        <taxon>Caudoviricetes</taxon>
        <taxon>Demerecviridae</taxon>
        <taxon>Mccorquodalevirinae</taxon>
        <taxon>Myunavirus</taxon>
        <taxon>Myunavirus My1</taxon>
    </lineage>
</organism>
<dbReference type="KEGG" id="vg:13826745"/>
<proteinExistence type="predicted"/>
<dbReference type="OrthoDB" id="14042at10239"/>
<keyword evidence="3" id="KW-1185">Reference proteome</keyword>
<feature type="coiled-coil region" evidence="1">
    <location>
        <begin position="28"/>
        <end position="55"/>
    </location>
</feature>
<name>J9QPA4_9CAUD</name>
<dbReference type="RefSeq" id="YP_006906295.1">
    <property type="nucleotide sequence ID" value="NC_018837.1"/>
</dbReference>
<dbReference type="GeneID" id="13826745"/>
<dbReference type="Proteomes" id="UP000006280">
    <property type="component" value="Segment"/>
</dbReference>
<accession>J9QPA4</accession>
<keyword evidence="1" id="KW-0175">Coiled coil</keyword>
<reference evidence="2 3" key="1">
    <citation type="journal article" date="2012" name="J. Virol.">
        <title>Complete Genome Sequence of Pectobacterium carotovorum subsp. carotovorum Bacteriophage My1.</title>
        <authorList>
            <person name="Lee D.H."/>
            <person name="Lee J.H."/>
            <person name="Shin H."/>
            <person name="Ji S."/>
            <person name="Roh E."/>
            <person name="Jung K."/>
            <person name="Ryu S."/>
            <person name="Choi J."/>
            <person name="Heu S."/>
        </authorList>
    </citation>
    <scope>NUCLEOTIDE SEQUENCE [LARGE SCALE GENOMIC DNA]</scope>
</reference>
<protein>
    <submittedName>
        <fullName evidence="2">Uncharacterized protein</fullName>
    </submittedName>
</protein>
<sequence>MIPDFFKNPALYLAAAIIAVGYIGFNKIEALSSQLSVANTEIATLQASNKEMKDKVVSMGWYHSTISTNQVVLDRRLTQLSSTLARESVIVSKPGLVTRIAAKQNADLEGRLACATGNSQYCP</sequence>